<dbReference type="Gene3D" id="3.20.20.80">
    <property type="entry name" value="Glycosidases"/>
    <property type="match status" value="1"/>
</dbReference>
<dbReference type="InterPro" id="IPR018120">
    <property type="entry name" value="Glyco_hydro_1_AS"/>
</dbReference>
<comment type="similarity">
    <text evidence="1 6">Belongs to the glycosyl hydrolase 1 family.</text>
</comment>
<keyword evidence="9" id="KW-1185">Reference proteome</keyword>
<keyword evidence="2" id="KW-0017">Alkaloid metabolism</keyword>
<dbReference type="PANTHER" id="PTHR10353">
    <property type="entry name" value="GLYCOSYL HYDROLASE"/>
    <property type="match status" value="1"/>
</dbReference>
<accession>A0ABD1SRE0</accession>
<dbReference type="InterPro" id="IPR001360">
    <property type="entry name" value="Glyco_hydro_1"/>
</dbReference>
<dbReference type="PROSITE" id="PS00572">
    <property type="entry name" value="GLYCOSYL_HYDROL_F1_1"/>
    <property type="match status" value="1"/>
</dbReference>
<dbReference type="PANTHER" id="PTHR10353:SF137">
    <property type="entry name" value="MYROSINASE 3-RELATED"/>
    <property type="match status" value="1"/>
</dbReference>
<evidence type="ECO:0000256" key="4">
    <source>
        <dbReference type="ARBA" id="ARBA00023295"/>
    </source>
</evidence>
<dbReference type="PROSITE" id="PS00653">
    <property type="entry name" value="GLYCOSYL_HYDROL_F1_2"/>
    <property type="match status" value="1"/>
</dbReference>
<feature type="active site" description="Nucleophile" evidence="5">
    <location>
        <position position="435"/>
    </location>
</feature>
<comment type="caution">
    <text evidence="8">The sequence shown here is derived from an EMBL/GenBank/DDBJ whole genome shotgun (WGS) entry which is preliminary data.</text>
</comment>
<dbReference type="PRINTS" id="PR00131">
    <property type="entry name" value="GLHYDRLASE1"/>
</dbReference>
<evidence type="ECO:0000313" key="9">
    <source>
        <dbReference type="Proteomes" id="UP001604277"/>
    </source>
</evidence>
<evidence type="ECO:0000256" key="7">
    <source>
        <dbReference type="RuleBase" id="RU004468"/>
    </source>
</evidence>
<keyword evidence="3 7" id="KW-0378">Hydrolase</keyword>
<dbReference type="Proteomes" id="UP001604277">
    <property type="component" value="Unassembled WGS sequence"/>
</dbReference>
<proteinExistence type="inferred from homology"/>
<dbReference type="AlphaFoldDB" id="A0ABD1SRE0"/>
<gene>
    <name evidence="8" type="ORF">Fot_37118</name>
</gene>
<keyword evidence="4 7" id="KW-0326">Glycosidase</keyword>
<dbReference type="InterPro" id="IPR017853">
    <property type="entry name" value="GH"/>
</dbReference>
<dbReference type="EMBL" id="JBFOLJ010000010">
    <property type="protein sequence ID" value="KAL2503270.1"/>
    <property type="molecule type" value="Genomic_DNA"/>
</dbReference>
<organism evidence="8 9">
    <name type="scientific">Forsythia ovata</name>
    <dbReference type="NCBI Taxonomy" id="205694"/>
    <lineage>
        <taxon>Eukaryota</taxon>
        <taxon>Viridiplantae</taxon>
        <taxon>Streptophyta</taxon>
        <taxon>Embryophyta</taxon>
        <taxon>Tracheophyta</taxon>
        <taxon>Spermatophyta</taxon>
        <taxon>Magnoliopsida</taxon>
        <taxon>eudicotyledons</taxon>
        <taxon>Gunneridae</taxon>
        <taxon>Pentapetalae</taxon>
        <taxon>asterids</taxon>
        <taxon>lamiids</taxon>
        <taxon>Lamiales</taxon>
        <taxon>Oleaceae</taxon>
        <taxon>Forsythieae</taxon>
        <taxon>Forsythia</taxon>
    </lineage>
</organism>
<dbReference type="FunFam" id="3.20.20.80:FF:000022">
    <property type="entry name" value="Beta-glucosidase 11"/>
    <property type="match status" value="1"/>
</dbReference>
<sequence length="552" mass="62970">MDVQNNLMMISSADDFPLNYPLSGDQVSRYNQTKIKRSDFPDDFAFGAATSAYQIEGGWNAGTKGMSVWDVFTQRTPGGISDGSNGNVALDHYNKFRGDVALMKKLGLNSYRFSISWSRILPGGRLCTGVCQEGVQFYSDLIDALLAQGIEPYATIFHWDVPQCLQDEYGGFLSDKIVKDFCEFAEVCFWEFGDRVKHWITLNEPRSFTVQGYVNGNFPPNHGKAPTTQSEATKRKLILRSSSRSQVVPVVGDPGREPYTVGHNLILSHAYAVDIYRRKYQESQRGEIGITNCIDWYEPLTNSQEDQDAARRAMDFMLGWFVEPLITGDYPENMIKNVGDRLPKFTEKEEKLVKGSYDFLGINYYTAKYAANDPTEPTTPSYLTDSRFEASVSRNGVLIGPQAGSSWLHIVPWGIYKVMLFIQKTYNDPIIYITENGVSELNNKTLNCTECLSDEIRVNYHQEHLYNLKKAMNKSVKVKGYFIWSLYDTFEWNDGYSVRFGIFYINYVNGHYTRLPKNSALWFKSFLSKKINAIPLKPAEQSEERRKRLRSG</sequence>
<evidence type="ECO:0000256" key="5">
    <source>
        <dbReference type="PROSITE-ProRule" id="PRU10055"/>
    </source>
</evidence>
<name>A0ABD1SRE0_9LAMI</name>
<evidence type="ECO:0000256" key="2">
    <source>
        <dbReference type="ARBA" id="ARBA00022589"/>
    </source>
</evidence>
<protein>
    <submittedName>
        <fullName evidence="8">Beta-glucosidase 13</fullName>
    </submittedName>
</protein>
<dbReference type="GO" id="GO:0009821">
    <property type="term" value="P:alkaloid biosynthetic process"/>
    <property type="evidence" value="ECO:0007669"/>
    <property type="project" value="UniProtKB-ARBA"/>
</dbReference>
<evidence type="ECO:0000313" key="8">
    <source>
        <dbReference type="EMBL" id="KAL2503270.1"/>
    </source>
</evidence>
<dbReference type="SUPFAM" id="SSF51445">
    <property type="entry name" value="(Trans)glycosidases"/>
    <property type="match status" value="1"/>
</dbReference>
<dbReference type="Pfam" id="PF00232">
    <property type="entry name" value="Glyco_hydro_1"/>
    <property type="match status" value="1"/>
</dbReference>
<reference evidence="9" key="1">
    <citation type="submission" date="2024-07" db="EMBL/GenBank/DDBJ databases">
        <title>Two chromosome-level genome assemblies of Korean endemic species Abeliophyllum distichum and Forsythia ovata (Oleaceae).</title>
        <authorList>
            <person name="Jang H."/>
        </authorList>
    </citation>
    <scope>NUCLEOTIDE SEQUENCE [LARGE SCALE GENOMIC DNA]</scope>
</reference>
<evidence type="ECO:0000256" key="3">
    <source>
        <dbReference type="ARBA" id="ARBA00022801"/>
    </source>
</evidence>
<evidence type="ECO:0000256" key="1">
    <source>
        <dbReference type="ARBA" id="ARBA00010838"/>
    </source>
</evidence>
<dbReference type="GO" id="GO:0008422">
    <property type="term" value="F:beta-glucosidase activity"/>
    <property type="evidence" value="ECO:0007669"/>
    <property type="project" value="UniProtKB-ARBA"/>
</dbReference>
<evidence type="ECO:0000256" key="6">
    <source>
        <dbReference type="RuleBase" id="RU003690"/>
    </source>
</evidence>
<dbReference type="InterPro" id="IPR033132">
    <property type="entry name" value="GH_1_N_CS"/>
</dbReference>